<protein>
    <submittedName>
        <fullName evidence="1">Uncharacterized protein</fullName>
    </submittedName>
</protein>
<keyword evidence="2" id="KW-1185">Reference proteome</keyword>
<evidence type="ECO:0000313" key="2">
    <source>
        <dbReference type="Proteomes" id="UP001168363"/>
    </source>
</evidence>
<sequence length="244" mass="25963">MESNPASTIPAIVQASLIIPSDIQARIDAGELYRIGGVVRDIATKQIAALLDEAPTVELVAKEAAEKFSKVSLPKFELSKLDLSKVDPKAAGGMLAGAALLGIGITWGYTKWKRAADAAVPTHLEAEALVEASVGVPQCMTNLGTSLEEYLTAAREARLSPKIVDQLAADLTAVQAYSEEGNAVSFTLDQLLPFFEIVTAHTPNLAESYSVELDDLDEQDSDGGVVVHLRRHLETQSQILANVG</sequence>
<organism evidence="1 2">
    <name type="scientific">Nocardioides cremeus</name>
    <dbReference type="NCBI Taxonomy" id="3058044"/>
    <lineage>
        <taxon>Bacteria</taxon>
        <taxon>Bacillati</taxon>
        <taxon>Actinomycetota</taxon>
        <taxon>Actinomycetes</taxon>
        <taxon>Propionibacteriales</taxon>
        <taxon>Nocardioidaceae</taxon>
        <taxon>Nocardioides</taxon>
    </lineage>
</organism>
<reference evidence="1" key="1">
    <citation type="submission" date="2023-06" db="EMBL/GenBank/DDBJ databases">
        <title>Genome sequence of Nocardioides sp. SOB44.</title>
        <authorList>
            <person name="Zhang G."/>
        </authorList>
    </citation>
    <scope>NUCLEOTIDE SEQUENCE</scope>
    <source>
        <strain evidence="1">SOB44</strain>
    </source>
</reference>
<accession>A0ABT8TU85</accession>
<comment type="caution">
    <text evidence="1">The sequence shown here is derived from an EMBL/GenBank/DDBJ whole genome shotgun (WGS) entry which is preliminary data.</text>
</comment>
<name>A0ABT8TU85_9ACTN</name>
<dbReference type="Proteomes" id="UP001168363">
    <property type="component" value="Unassembled WGS sequence"/>
</dbReference>
<dbReference type="EMBL" id="JAULSC010000022">
    <property type="protein sequence ID" value="MDO3397512.1"/>
    <property type="molecule type" value="Genomic_DNA"/>
</dbReference>
<dbReference type="RefSeq" id="WP_302709701.1">
    <property type="nucleotide sequence ID" value="NZ_JAULSC010000022.1"/>
</dbReference>
<evidence type="ECO:0000313" key="1">
    <source>
        <dbReference type="EMBL" id="MDO3397512.1"/>
    </source>
</evidence>
<gene>
    <name evidence="1" type="ORF">QWJ41_17430</name>
</gene>
<proteinExistence type="predicted"/>